<dbReference type="OrthoDB" id="9789078at2"/>
<reference evidence="7 8" key="1">
    <citation type="submission" date="2014-01" db="EMBL/GenBank/DDBJ databases">
        <title>Sulfitobacter sp. H3 (MCCC 1A00686) Genome Sequencing.</title>
        <authorList>
            <person name="Lai Q."/>
            <person name="Hong Z."/>
        </authorList>
    </citation>
    <scope>NUCLEOTIDE SEQUENCE [LARGE SCALE GENOMIC DNA]</scope>
    <source>
        <strain evidence="7 8">H3</strain>
    </source>
</reference>
<keyword evidence="3 4" id="KW-0472">Membrane</keyword>
<dbReference type="PANTHER" id="PTHR30627:SF1">
    <property type="entry name" value="PEPTIDOGLYCAN D,D-TRANSPEPTIDASE FTSI"/>
    <property type="match status" value="1"/>
</dbReference>
<evidence type="ECO:0000313" key="7">
    <source>
        <dbReference type="EMBL" id="KEJ98077.1"/>
    </source>
</evidence>
<keyword evidence="4" id="KW-0812">Transmembrane</keyword>
<dbReference type="RefSeq" id="WP_037921454.1">
    <property type="nucleotide sequence ID" value="NZ_CP054599.1"/>
</dbReference>
<dbReference type="Gene3D" id="3.30.450.330">
    <property type="match status" value="1"/>
</dbReference>
<dbReference type="InterPro" id="IPR012338">
    <property type="entry name" value="Beta-lactam/transpept-like"/>
</dbReference>
<feature type="domain" description="Penicillin-binding protein dimerisation" evidence="6">
    <location>
        <begin position="87"/>
        <end position="223"/>
    </location>
</feature>
<organism evidence="7 8">
    <name type="scientific">Pseudosulfitobacter pseudonitzschiae</name>
    <dbReference type="NCBI Taxonomy" id="1402135"/>
    <lineage>
        <taxon>Bacteria</taxon>
        <taxon>Pseudomonadati</taxon>
        <taxon>Pseudomonadota</taxon>
        <taxon>Alphaproteobacteria</taxon>
        <taxon>Rhodobacterales</taxon>
        <taxon>Roseobacteraceae</taxon>
        <taxon>Pseudosulfitobacter</taxon>
    </lineage>
</organism>
<dbReference type="Pfam" id="PF03717">
    <property type="entry name" value="PBP_dimer"/>
    <property type="match status" value="1"/>
</dbReference>
<dbReference type="InterPro" id="IPR050515">
    <property type="entry name" value="Beta-lactam/transpept"/>
</dbReference>
<dbReference type="InterPro" id="IPR001460">
    <property type="entry name" value="PCN-bd_Tpept"/>
</dbReference>
<dbReference type="Proteomes" id="UP000027746">
    <property type="component" value="Unassembled WGS sequence"/>
</dbReference>
<dbReference type="Gene3D" id="3.90.1310.10">
    <property type="entry name" value="Penicillin-binding protein 2a (Domain 2)"/>
    <property type="match status" value="1"/>
</dbReference>
<evidence type="ECO:0000256" key="4">
    <source>
        <dbReference type="SAM" id="Phobius"/>
    </source>
</evidence>
<dbReference type="InterPro" id="IPR005311">
    <property type="entry name" value="PBP_dimer"/>
</dbReference>
<dbReference type="GO" id="GO:0008658">
    <property type="term" value="F:penicillin binding"/>
    <property type="evidence" value="ECO:0007669"/>
    <property type="project" value="InterPro"/>
</dbReference>
<protein>
    <submittedName>
        <fullName evidence="7">Cell division protein FtsI</fullName>
    </submittedName>
</protein>
<dbReference type="SUPFAM" id="SSF56519">
    <property type="entry name" value="Penicillin binding protein dimerisation domain"/>
    <property type="match status" value="1"/>
</dbReference>
<keyword evidence="4" id="KW-1133">Transmembrane helix</keyword>
<dbReference type="GO" id="GO:0051301">
    <property type="term" value="P:cell division"/>
    <property type="evidence" value="ECO:0007669"/>
    <property type="project" value="UniProtKB-KW"/>
</dbReference>
<keyword evidence="2" id="KW-0121">Carboxypeptidase</keyword>
<name>A0A073JK47_9RHOB</name>
<keyword evidence="2" id="KW-0378">Hydrolase</keyword>
<keyword evidence="7" id="KW-0132">Cell division</keyword>
<gene>
    <name evidence="7" type="ORF">SUH3_03530</name>
</gene>
<evidence type="ECO:0000256" key="3">
    <source>
        <dbReference type="ARBA" id="ARBA00023136"/>
    </source>
</evidence>
<evidence type="ECO:0000256" key="2">
    <source>
        <dbReference type="ARBA" id="ARBA00022645"/>
    </source>
</evidence>
<sequence length="596" mass="64566">MIRVPLRPLARILPARANGENPDAIERENKRIRHEEMRDRMRARAESRLLILGMFFVCAFVVVGARMGLLSISEPMEPRTYAPGASISAARADIVDRNGALLATNFETHALYAQPTHMIDPVAAAEKLVQIFPDLDHDRLVRDFTGKRKFLWIKKTMSPEQMQAVHEIGDPGLMFGPRDMRLYPNGTLAAHVLGGASFGKEGVSAAEVIGVAGVEKYFDNYLRDPDNAGKPLTLSLDLTVQAAAERVLWGGMKLMNAKGATSVLMDVHTGEVISVVSLPTFDPNNRPRPAIAGDPSDSPLYNRSVQGVYELGSVFKIFAAAQAIDLGLVTADTMIDTTPPMRVGGYPIGEFNRKNYGVISVTDVIMHSSNRGSGRLALQIGAARQQEFLKKLGFFEATPFEIVEAAQGKPLLPKQWTDLSAVTVSYGHGLSTSPMQLAAAYSAIANGGYIVKPTILKQDVRNLQGERVMSAKAAADARMMLRKVVTDGTASFGEVPGYAVGGKTGSADKPNPQGGYYKDRNISTFASMFPTNDPKYVLIVSLDEPVETSGDKPRRTAGWTTVPVAAEMIRRLAPLLGLRPTVEPTTLADITLTSSN</sequence>
<dbReference type="Gene3D" id="3.40.710.10">
    <property type="entry name" value="DD-peptidase/beta-lactamase superfamily"/>
    <property type="match status" value="1"/>
</dbReference>
<dbReference type="InterPro" id="IPR036138">
    <property type="entry name" value="PBP_dimer_sf"/>
</dbReference>
<proteinExistence type="predicted"/>
<dbReference type="PANTHER" id="PTHR30627">
    <property type="entry name" value="PEPTIDOGLYCAN D,D-TRANSPEPTIDASE"/>
    <property type="match status" value="1"/>
</dbReference>
<comment type="caution">
    <text evidence="7">The sequence shown here is derived from an EMBL/GenBank/DDBJ whole genome shotgun (WGS) entry which is preliminary data.</text>
</comment>
<dbReference type="EMBL" id="JAMD01000001">
    <property type="protein sequence ID" value="KEJ98077.1"/>
    <property type="molecule type" value="Genomic_DNA"/>
</dbReference>
<dbReference type="GO" id="GO:0004180">
    <property type="term" value="F:carboxypeptidase activity"/>
    <property type="evidence" value="ECO:0007669"/>
    <property type="project" value="UniProtKB-KW"/>
</dbReference>
<keyword evidence="7" id="KW-0131">Cell cycle</keyword>
<evidence type="ECO:0000256" key="1">
    <source>
        <dbReference type="ARBA" id="ARBA00004370"/>
    </source>
</evidence>
<dbReference type="GO" id="GO:0005886">
    <property type="term" value="C:plasma membrane"/>
    <property type="evidence" value="ECO:0007669"/>
    <property type="project" value="TreeGrafter"/>
</dbReference>
<keyword evidence="8" id="KW-1185">Reference proteome</keyword>
<comment type="subcellular location">
    <subcellularLocation>
        <location evidence="1">Membrane</location>
    </subcellularLocation>
</comment>
<dbReference type="AlphaFoldDB" id="A0A073JK47"/>
<dbReference type="Pfam" id="PF00905">
    <property type="entry name" value="Transpeptidase"/>
    <property type="match status" value="1"/>
</dbReference>
<dbReference type="GO" id="GO:0071555">
    <property type="term" value="P:cell wall organization"/>
    <property type="evidence" value="ECO:0007669"/>
    <property type="project" value="TreeGrafter"/>
</dbReference>
<dbReference type="SUPFAM" id="SSF56601">
    <property type="entry name" value="beta-lactamase/transpeptidase-like"/>
    <property type="match status" value="1"/>
</dbReference>
<keyword evidence="2" id="KW-0645">Protease</keyword>
<evidence type="ECO:0000313" key="8">
    <source>
        <dbReference type="Proteomes" id="UP000027746"/>
    </source>
</evidence>
<evidence type="ECO:0000259" key="5">
    <source>
        <dbReference type="Pfam" id="PF00905"/>
    </source>
</evidence>
<evidence type="ECO:0000259" key="6">
    <source>
        <dbReference type="Pfam" id="PF03717"/>
    </source>
</evidence>
<dbReference type="GeneID" id="68870627"/>
<accession>A0A073JK47</accession>
<feature type="domain" description="Penicillin-binding protein transpeptidase" evidence="5">
    <location>
        <begin position="261"/>
        <end position="550"/>
    </location>
</feature>
<feature type="transmembrane region" description="Helical" evidence="4">
    <location>
        <begin position="49"/>
        <end position="69"/>
    </location>
</feature>